<feature type="region of interest" description="Disordered" evidence="6">
    <location>
        <begin position="100"/>
        <end position="135"/>
    </location>
</feature>
<proteinExistence type="predicted"/>
<evidence type="ECO:0000313" key="9">
    <source>
        <dbReference type="Proteomes" id="UP001107558"/>
    </source>
</evidence>
<dbReference type="InterPro" id="IPR032353">
    <property type="entry name" value="AZUL"/>
</dbReference>
<feature type="region of interest" description="Disordered" evidence="6">
    <location>
        <begin position="409"/>
        <end position="433"/>
    </location>
</feature>
<dbReference type="Pfam" id="PF00632">
    <property type="entry name" value="HECT"/>
    <property type="match status" value="1"/>
</dbReference>
<keyword evidence="4 5" id="KW-0833">Ubl conjugation pathway</keyword>
<dbReference type="SUPFAM" id="SSF56204">
    <property type="entry name" value="Hect, E3 ligase catalytic domain"/>
    <property type="match status" value="1"/>
</dbReference>
<dbReference type="InterPro" id="IPR000569">
    <property type="entry name" value="HECT_dom"/>
</dbReference>
<evidence type="ECO:0000256" key="1">
    <source>
        <dbReference type="ARBA" id="ARBA00000885"/>
    </source>
</evidence>
<name>A0A9J6BR34_POLVA</name>
<dbReference type="PANTHER" id="PTHR45700">
    <property type="entry name" value="UBIQUITIN-PROTEIN LIGASE E3C"/>
    <property type="match status" value="1"/>
</dbReference>
<comment type="caution">
    <text evidence="5">Lacks conserved residue(s) required for the propagation of feature annotation.</text>
</comment>
<feature type="compositionally biased region" description="Polar residues" evidence="6">
    <location>
        <begin position="120"/>
        <end position="135"/>
    </location>
</feature>
<protein>
    <recommendedName>
        <fullName evidence="2">HECT-type E3 ubiquitin transferase</fullName>
        <ecNumber evidence="2">2.3.2.26</ecNumber>
    </recommendedName>
</protein>
<keyword evidence="3" id="KW-0808">Transferase</keyword>
<dbReference type="PROSITE" id="PS50237">
    <property type="entry name" value="HECT"/>
    <property type="match status" value="1"/>
</dbReference>
<feature type="region of interest" description="Disordered" evidence="6">
    <location>
        <begin position="216"/>
        <end position="238"/>
    </location>
</feature>
<evidence type="ECO:0000313" key="8">
    <source>
        <dbReference type="EMBL" id="KAG5671838.1"/>
    </source>
</evidence>
<dbReference type="AlphaFoldDB" id="A0A9J6BR34"/>
<dbReference type="InterPro" id="IPR035983">
    <property type="entry name" value="Hect_E3_ubiquitin_ligase"/>
</dbReference>
<dbReference type="Gene3D" id="3.90.1750.10">
    <property type="entry name" value="Hect, E3 ligase catalytic domains"/>
    <property type="match status" value="1"/>
</dbReference>
<dbReference type="GO" id="GO:0000209">
    <property type="term" value="P:protein polyubiquitination"/>
    <property type="evidence" value="ECO:0007669"/>
    <property type="project" value="InterPro"/>
</dbReference>
<comment type="caution">
    <text evidence="8">The sequence shown here is derived from an EMBL/GenBank/DDBJ whole genome shotgun (WGS) entry which is preliminary data.</text>
</comment>
<dbReference type="Gene3D" id="3.30.2410.10">
    <property type="entry name" value="Hect, E3 ligase catalytic domain"/>
    <property type="match status" value="1"/>
</dbReference>
<feature type="domain" description="HECT" evidence="7">
    <location>
        <begin position="586"/>
        <end position="864"/>
    </location>
</feature>
<keyword evidence="9" id="KW-1185">Reference proteome</keyword>
<dbReference type="Proteomes" id="UP001107558">
    <property type="component" value="Chromosome 3"/>
</dbReference>
<sequence>MDSNIQRNKQNQAKKLIEKYFYQLTVGCNDEKCQNKNCLSSGLVDKSLTPNQAAVKAIQLYVEEVELCPNIQRNNELIQTTQASSPSITANNEDIEMNETIDNSSSEPQNSLRSNKKSSDNLSTSNAITQSENTMTTMAAVTSKEINFLDENKLNEMIDLCEESKNYAPIIRSLGHVFSNKESVLQSFQRKAKSSIDVILDRVQQPSDIKTMKKEDIRRLEDDEKDEDSKMDCEENDEKEPSYTLVDLESLRRSFKRLYEKNSQAFEALDNAIQSLATLIHLDLRLMRDKEQFEEILYCIVILFEIFQIGSNMLEQSIIRTLSSTVALPVWAQARLAHIWSVHCQDGLRTILLCLQQIITLQVIANTYHRDFHVNDNEIISNATKVMNILFCANLLASEKIETSKFIPECSKNSKSDTSSSSLTDDNDEQDDEDYSSILYNSTASKNIKVYQDPLMKELNISVFDVCEPLIPYEEFQNEPLCDAIETDEDYMRYRNLVYNESSLSYGSNKKFSFMVFPFLLTPSAKTLSLFFDSRVKMYTERRTTFINMAYLGAQAIQNPYLKLKIRRDAIIDDALAELEMVAMTNPKDLKKQIFIEFDGEQGIDEGGLTKEFFQLICEAIFNPDYGMFVTNEDTQTCWFNSFSFENEAQFTLIGIVLGLAIYNSVILPLNFPMVVYKKLLNVRGSWRDLQDWNPMIYNSLKAILDYTEPDMEEVFAQTFEIGYENVFGAPLKHCLKKDGENIQVNQQNKYEFVELYADFLLTQSIEKQFKAFRKGFQMVTDESPLQLLFRPEEIELLVCGSKNFDFDELEKSTEYEAGYTAETEIIKHFWSIVHALPLESKQKLLQFTTGSNRVPVGGLSKLKLVIARHGPDFHVKS</sequence>
<organism evidence="8 9">
    <name type="scientific">Polypedilum vanderplanki</name>
    <name type="common">Sleeping chironomid midge</name>
    <dbReference type="NCBI Taxonomy" id="319348"/>
    <lineage>
        <taxon>Eukaryota</taxon>
        <taxon>Metazoa</taxon>
        <taxon>Ecdysozoa</taxon>
        <taxon>Arthropoda</taxon>
        <taxon>Hexapoda</taxon>
        <taxon>Insecta</taxon>
        <taxon>Pterygota</taxon>
        <taxon>Neoptera</taxon>
        <taxon>Endopterygota</taxon>
        <taxon>Diptera</taxon>
        <taxon>Nematocera</taxon>
        <taxon>Chironomoidea</taxon>
        <taxon>Chironomidae</taxon>
        <taxon>Chironominae</taxon>
        <taxon>Polypedilum</taxon>
        <taxon>Polypedilum</taxon>
    </lineage>
</organism>
<gene>
    <name evidence="8" type="ORF">PVAND_002012</name>
</gene>
<feature type="compositionally biased region" description="Low complexity" evidence="6">
    <location>
        <begin position="411"/>
        <end position="424"/>
    </location>
</feature>
<dbReference type="CDD" id="cd00078">
    <property type="entry name" value="HECTc"/>
    <property type="match status" value="1"/>
</dbReference>
<dbReference type="OrthoDB" id="5981550at2759"/>
<dbReference type="GO" id="GO:0009966">
    <property type="term" value="P:regulation of signal transduction"/>
    <property type="evidence" value="ECO:0007669"/>
    <property type="project" value="UniProtKB-ARBA"/>
</dbReference>
<dbReference type="Gene3D" id="3.30.2160.10">
    <property type="entry name" value="Hect, E3 ligase catalytic domain"/>
    <property type="match status" value="1"/>
</dbReference>
<evidence type="ECO:0000256" key="2">
    <source>
        <dbReference type="ARBA" id="ARBA00012485"/>
    </source>
</evidence>
<dbReference type="InterPro" id="IPR044611">
    <property type="entry name" value="E3A/B/C-like"/>
</dbReference>
<dbReference type="InterPro" id="IPR042556">
    <property type="entry name" value="AZUL_sf"/>
</dbReference>
<evidence type="ECO:0000256" key="6">
    <source>
        <dbReference type="SAM" id="MobiDB-lite"/>
    </source>
</evidence>
<dbReference type="PANTHER" id="PTHR45700:SF8">
    <property type="entry name" value="HECT-TYPE E3 UBIQUITIN TRANSFERASE"/>
    <property type="match status" value="1"/>
</dbReference>
<evidence type="ECO:0000256" key="4">
    <source>
        <dbReference type="ARBA" id="ARBA00022786"/>
    </source>
</evidence>
<dbReference type="EC" id="2.3.2.26" evidence="2"/>
<feature type="compositionally biased region" description="Basic and acidic residues" evidence="6">
    <location>
        <begin position="216"/>
        <end position="233"/>
    </location>
</feature>
<dbReference type="Gene3D" id="6.10.130.10">
    <property type="entry name" value="Ubiquitin-protein ligase E3A, N-terminal zinc-binding domain (AZUL)"/>
    <property type="match status" value="1"/>
</dbReference>
<dbReference type="GO" id="GO:0061630">
    <property type="term" value="F:ubiquitin protein ligase activity"/>
    <property type="evidence" value="ECO:0007669"/>
    <property type="project" value="UniProtKB-EC"/>
</dbReference>
<dbReference type="FunFam" id="3.30.2160.10:FF:000004">
    <property type="entry name" value="probable E3 ubiquitin-protein ligase HERC4 isoform X1"/>
    <property type="match status" value="1"/>
</dbReference>
<reference evidence="8" key="1">
    <citation type="submission" date="2021-03" db="EMBL/GenBank/DDBJ databases">
        <title>Chromosome level genome of the anhydrobiotic midge Polypedilum vanderplanki.</title>
        <authorList>
            <person name="Yoshida Y."/>
            <person name="Kikawada T."/>
            <person name="Gusev O."/>
        </authorList>
    </citation>
    <scope>NUCLEOTIDE SEQUENCE</scope>
    <source>
        <strain evidence="8">NIAS01</strain>
        <tissue evidence="8">Whole body or cell culture</tissue>
    </source>
</reference>
<evidence type="ECO:0000256" key="5">
    <source>
        <dbReference type="PROSITE-ProRule" id="PRU00104"/>
    </source>
</evidence>
<dbReference type="EMBL" id="JADBJN010000003">
    <property type="protein sequence ID" value="KAG5671838.1"/>
    <property type="molecule type" value="Genomic_DNA"/>
</dbReference>
<dbReference type="Pfam" id="PF16558">
    <property type="entry name" value="AZUL"/>
    <property type="match status" value="1"/>
</dbReference>
<accession>A0A9J6BR34</accession>
<evidence type="ECO:0000259" key="7">
    <source>
        <dbReference type="PROSITE" id="PS50237"/>
    </source>
</evidence>
<evidence type="ECO:0000256" key="3">
    <source>
        <dbReference type="ARBA" id="ARBA00022679"/>
    </source>
</evidence>
<dbReference type="SMART" id="SM00119">
    <property type="entry name" value="HECTc"/>
    <property type="match status" value="1"/>
</dbReference>
<comment type="catalytic activity">
    <reaction evidence="1">
        <text>S-ubiquitinyl-[E2 ubiquitin-conjugating enzyme]-L-cysteine + [acceptor protein]-L-lysine = [E2 ubiquitin-conjugating enzyme]-L-cysteine + N(6)-ubiquitinyl-[acceptor protein]-L-lysine.</text>
        <dbReference type="EC" id="2.3.2.26"/>
    </reaction>
</comment>
<feature type="compositionally biased region" description="Polar residues" evidence="6">
    <location>
        <begin position="100"/>
        <end position="113"/>
    </location>
</feature>